<evidence type="ECO:0000313" key="2">
    <source>
        <dbReference type="Proteomes" id="UP000246085"/>
    </source>
</evidence>
<proteinExistence type="predicted"/>
<name>A0A2U3Q898_9BRAD</name>
<organism evidence="1 2">
    <name type="scientific">Bradyrhizobium vignae</name>
    <dbReference type="NCBI Taxonomy" id="1549949"/>
    <lineage>
        <taxon>Bacteria</taxon>
        <taxon>Pseudomonadati</taxon>
        <taxon>Pseudomonadota</taxon>
        <taxon>Alphaproteobacteria</taxon>
        <taxon>Hyphomicrobiales</taxon>
        <taxon>Nitrobacteraceae</taxon>
        <taxon>Bradyrhizobium</taxon>
    </lineage>
</organism>
<dbReference type="KEGG" id="bvz:BRAD3257_6771"/>
<accession>A0A2U3Q898</accession>
<dbReference type="EMBL" id="LS398110">
    <property type="protein sequence ID" value="SPP97653.1"/>
    <property type="molecule type" value="Genomic_DNA"/>
</dbReference>
<dbReference type="AlphaFoldDB" id="A0A2U3Q898"/>
<reference evidence="1 2" key="1">
    <citation type="submission" date="2018-03" db="EMBL/GenBank/DDBJ databases">
        <authorList>
            <person name="Gully D."/>
        </authorList>
    </citation>
    <scope>NUCLEOTIDE SEQUENCE [LARGE SCALE GENOMIC DNA]</scope>
    <source>
        <strain evidence="1">ORS3257</strain>
    </source>
</reference>
<dbReference type="Proteomes" id="UP000246085">
    <property type="component" value="Chromosome BRAD3257"/>
</dbReference>
<protein>
    <submittedName>
        <fullName evidence="1">Uncharacterized protein</fullName>
    </submittedName>
</protein>
<evidence type="ECO:0000313" key="1">
    <source>
        <dbReference type="EMBL" id="SPP97653.1"/>
    </source>
</evidence>
<dbReference type="RefSeq" id="WP_122404977.1">
    <property type="nucleotide sequence ID" value="NZ_LS398110.1"/>
</dbReference>
<sequence>MPSPRTLVIDARNETLFECGAALLALLAFPSATDAKRAEIAASLCASHLRAGFEEGGDPNEPVKAKYAFRDNKVIKRDLKPLHRLIRDRMAAARVAIAFLKRAEGHRFKLPAGVKRLSVNQLSELVMENANQSSPENFKTRVWRPSLPVIHLAAAVAVAINDRERMGEKKTGYGNLIADVEFLFNVLTYTREFEFMIKNNKLPIAPQKLVSIQLGQ</sequence>
<gene>
    <name evidence="1" type="ORF">BRAD3257_6771</name>
</gene>